<evidence type="ECO:0000313" key="1">
    <source>
        <dbReference type="EMBL" id="CAD8289880.1"/>
    </source>
</evidence>
<protein>
    <submittedName>
        <fullName evidence="1">Uncharacterized protein</fullName>
    </submittedName>
</protein>
<name>A0A7R9YVY1_9CHLO</name>
<gene>
    <name evidence="1" type="ORF">CEUR00632_LOCUS9919</name>
</gene>
<sequence length="146" mass="15465">MMTAEGKRLRAESLVVQVPDASVERKTTAVRVTGASNARHGAISRHSSESNENAATRAVSMSFHENGVAFDAVRSLTYLEIIRAIHSTGQDLTPSGYNALRTNSLDGGREMSAMCTSMHVPCLVASTQPSTNGGVGIKFAEEISLA</sequence>
<dbReference type="EMBL" id="HBEC01021485">
    <property type="protein sequence ID" value="CAD8289880.1"/>
    <property type="molecule type" value="Transcribed_RNA"/>
</dbReference>
<dbReference type="AlphaFoldDB" id="A0A7R9YVY1"/>
<proteinExistence type="predicted"/>
<accession>A0A7R9YVY1</accession>
<reference evidence="1" key="1">
    <citation type="submission" date="2021-01" db="EMBL/GenBank/DDBJ databases">
        <authorList>
            <person name="Corre E."/>
            <person name="Pelletier E."/>
            <person name="Niang G."/>
            <person name="Scheremetjew M."/>
            <person name="Finn R."/>
            <person name="Kale V."/>
            <person name="Holt S."/>
            <person name="Cochrane G."/>
            <person name="Meng A."/>
            <person name="Brown T."/>
            <person name="Cohen L."/>
        </authorList>
    </citation>
    <scope>NUCLEOTIDE SEQUENCE</scope>
    <source>
        <strain evidence="1">CCMP219</strain>
    </source>
</reference>
<organism evidence="1">
    <name type="scientific">Chlamydomonas euryale</name>
    <dbReference type="NCBI Taxonomy" id="1486919"/>
    <lineage>
        <taxon>Eukaryota</taxon>
        <taxon>Viridiplantae</taxon>
        <taxon>Chlorophyta</taxon>
        <taxon>core chlorophytes</taxon>
        <taxon>Chlorophyceae</taxon>
        <taxon>CS clade</taxon>
        <taxon>Chlamydomonadales</taxon>
        <taxon>Chlamydomonadaceae</taxon>
        <taxon>Chlamydomonas</taxon>
    </lineage>
</organism>